<evidence type="ECO:0000256" key="2">
    <source>
        <dbReference type="SAM" id="Phobius"/>
    </source>
</evidence>
<evidence type="ECO:0000313" key="3">
    <source>
        <dbReference type="EMBL" id="OGM20449.1"/>
    </source>
</evidence>
<protein>
    <recommendedName>
        <fullName evidence="5">SCP domain-containing protein</fullName>
    </recommendedName>
</protein>
<dbReference type="EMBL" id="MGGE01000041">
    <property type="protein sequence ID" value="OGM20449.1"/>
    <property type="molecule type" value="Genomic_DNA"/>
</dbReference>
<feature type="region of interest" description="Disordered" evidence="1">
    <location>
        <begin position="65"/>
        <end position="85"/>
    </location>
</feature>
<reference evidence="3 4" key="1">
    <citation type="journal article" date="2016" name="Nat. Commun.">
        <title>Thousands of microbial genomes shed light on interconnected biogeochemical processes in an aquifer system.</title>
        <authorList>
            <person name="Anantharaman K."/>
            <person name="Brown C.T."/>
            <person name="Hug L.A."/>
            <person name="Sharon I."/>
            <person name="Castelle C.J."/>
            <person name="Probst A.J."/>
            <person name="Thomas B.C."/>
            <person name="Singh A."/>
            <person name="Wilkins M.J."/>
            <person name="Karaoz U."/>
            <person name="Brodie E.L."/>
            <person name="Williams K.H."/>
            <person name="Hubbard S.S."/>
            <person name="Banfield J.F."/>
        </authorList>
    </citation>
    <scope>NUCLEOTIDE SEQUENCE [LARGE SCALE GENOMIC DNA]</scope>
</reference>
<dbReference type="AlphaFoldDB" id="A0A1F7Y0I5"/>
<comment type="caution">
    <text evidence="3">The sequence shown here is derived from an EMBL/GenBank/DDBJ whole genome shotgun (WGS) entry which is preliminary data.</text>
</comment>
<evidence type="ECO:0000313" key="4">
    <source>
        <dbReference type="Proteomes" id="UP000178419"/>
    </source>
</evidence>
<gene>
    <name evidence="3" type="ORF">A2714_01310</name>
</gene>
<keyword evidence="2" id="KW-0472">Membrane</keyword>
<keyword evidence="2" id="KW-0812">Transmembrane</keyword>
<feature type="transmembrane region" description="Helical" evidence="2">
    <location>
        <begin position="20"/>
        <end position="39"/>
    </location>
</feature>
<dbReference type="Proteomes" id="UP000178419">
    <property type="component" value="Unassembled WGS sequence"/>
</dbReference>
<accession>A0A1F7Y0I5</accession>
<dbReference type="Gene3D" id="3.40.33.10">
    <property type="entry name" value="CAP"/>
    <property type="match status" value="1"/>
</dbReference>
<sequence length="210" mass="23526">MNFFSARPNIGEIAKNTLSVFAISLSITLFIAMYILGLVHGYKVGHNNAQEEFITYLNQELQKSISTSPTSTPRPTPTPRIVTNTEADWGGPELWNVVNKRRQELGVNPLNQRDELCTIASIRLNELLELGKLDGHEGFSNMSERRPDLKWIFDRYSTVAEFLAVGGDSPEETVSLWENTLGHKKLLTGGEYVWGCIYAQETFAVAITAF</sequence>
<dbReference type="SUPFAM" id="SSF55797">
    <property type="entry name" value="PR-1-like"/>
    <property type="match status" value="1"/>
</dbReference>
<organism evidence="3 4">
    <name type="scientific">Candidatus Woesebacteria bacterium RIFCSPHIGHO2_01_FULL_38_9</name>
    <dbReference type="NCBI Taxonomy" id="1802492"/>
    <lineage>
        <taxon>Bacteria</taxon>
        <taxon>Candidatus Woeseibacteriota</taxon>
    </lineage>
</organism>
<dbReference type="InterPro" id="IPR035940">
    <property type="entry name" value="CAP_sf"/>
</dbReference>
<evidence type="ECO:0000256" key="1">
    <source>
        <dbReference type="SAM" id="MobiDB-lite"/>
    </source>
</evidence>
<keyword evidence="2" id="KW-1133">Transmembrane helix</keyword>
<proteinExistence type="predicted"/>
<name>A0A1F7Y0I5_9BACT</name>
<evidence type="ECO:0008006" key="5">
    <source>
        <dbReference type="Google" id="ProtNLM"/>
    </source>
</evidence>